<keyword evidence="2" id="KW-1185">Reference proteome</keyword>
<evidence type="ECO:0000313" key="2">
    <source>
        <dbReference type="Proteomes" id="UP000091857"/>
    </source>
</evidence>
<dbReference type="EMBL" id="CM004395">
    <property type="protein sequence ID" value="KAG8647843.1"/>
    <property type="molecule type" value="Genomic_DNA"/>
</dbReference>
<sequence>MHSFPTHALPLFLSFSKSFEDPVICNVISELEEKGW</sequence>
<name>A0ACB7H7M7_MANES</name>
<dbReference type="Proteomes" id="UP000091857">
    <property type="component" value="Chromosome 9"/>
</dbReference>
<comment type="caution">
    <text evidence="1">The sequence shown here is derived from an EMBL/GenBank/DDBJ whole genome shotgun (WGS) entry which is preliminary data.</text>
</comment>
<organism evidence="1 2">
    <name type="scientific">Manihot esculenta</name>
    <name type="common">Cassava</name>
    <name type="synonym">Jatropha manihot</name>
    <dbReference type="NCBI Taxonomy" id="3983"/>
    <lineage>
        <taxon>Eukaryota</taxon>
        <taxon>Viridiplantae</taxon>
        <taxon>Streptophyta</taxon>
        <taxon>Embryophyta</taxon>
        <taxon>Tracheophyta</taxon>
        <taxon>Spermatophyta</taxon>
        <taxon>Magnoliopsida</taxon>
        <taxon>eudicotyledons</taxon>
        <taxon>Gunneridae</taxon>
        <taxon>Pentapetalae</taxon>
        <taxon>rosids</taxon>
        <taxon>fabids</taxon>
        <taxon>Malpighiales</taxon>
        <taxon>Euphorbiaceae</taxon>
        <taxon>Crotonoideae</taxon>
        <taxon>Manihoteae</taxon>
        <taxon>Manihot</taxon>
    </lineage>
</organism>
<gene>
    <name evidence="1" type="ORF">MANES_09G117050v8</name>
</gene>
<proteinExistence type="predicted"/>
<accession>A0ACB7H7M7</accession>
<protein>
    <submittedName>
        <fullName evidence="1">Uncharacterized protein</fullName>
    </submittedName>
</protein>
<evidence type="ECO:0000313" key="1">
    <source>
        <dbReference type="EMBL" id="KAG8647843.1"/>
    </source>
</evidence>
<reference evidence="2" key="1">
    <citation type="journal article" date="2016" name="Nat. Biotechnol.">
        <title>Sequencing wild and cultivated cassava and related species reveals extensive interspecific hybridization and genetic diversity.</title>
        <authorList>
            <person name="Bredeson J.V."/>
            <person name="Lyons J.B."/>
            <person name="Prochnik S.E."/>
            <person name="Wu G.A."/>
            <person name="Ha C.M."/>
            <person name="Edsinger-Gonzales E."/>
            <person name="Grimwood J."/>
            <person name="Schmutz J."/>
            <person name="Rabbi I.Y."/>
            <person name="Egesi C."/>
            <person name="Nauluvula P."/>
            <person name="Lebot V."/>
            <person name="Ndunguru J."/>
            <person name="Mkamilo G."/>
            <person name="Bart R.S."/>
            <person name="Setter T.L."/>
            <person name="Gleadow R.M."/>
            <person name="Kulakow P."/>
            <person name="Ferguson M.E."/>
            <person name="Rounsley S."/>
            <person name="Rokhsar D.S."/>
        </authorList>
    </citation>
    <scope>NUCLEOTIDE SEQUENCE [LARGE SCALE GENOMIC DNA]</scope>
    <source>
        <strain evidence="2">cv. AM560-2</strain>
    </source>
</reference>